<sequence>MHGTRPRTSHSLLEALSSPPRPGAPEEAPEQPAGALGVSQIKASLKQRGVDAVETVLQEASCAGERPFFMNASRAAQPAAHGGVPRASPEPSPPRALGTKGTLGEALDAAGLPCEAAVSSSSSDGGGLDDDGDGGAELTVQRAASWRRLEEKGIVGRRKASLGALELGLPLQELAKGSAAGGAAADSARSEEPQ</sequence>
<reference evidence="2" key="1">
    <citation type="submission" date="2023-10" db="EMBL/GenBank/DDBJ databases">
        <authorList>
            <person name="Chen Y."/>
            <person name="Shah S."/>
            <person name="Dougan E. K."/>
            <person name="Thang M."/>
            <person name="Chan C."/>
        </authorList>
    </citation>
    <scope>NUCLEOTIDE SEQUENCE [LARGE SCALE GENOMIC DNA]</scope>
</reference>
<gene>
    <name evidence="2" type="ORF">PCOR1329_LOCUS19161</name>
</gene>
<feature type="non-terminal residue" evidence="2">
    <location>
        <position position="194"/>
    </location>
</feature>
<feature type="region of interest" description="Disordered" evidence="1">
    <location>
        <begin position="73"/>
        <end position="137"/>
    </location>
</feature>
<accession>A0ABN9RAW9</accession>
<evidence type="ECO:0000313" key="2">
    <source>
        <dbReference type="EMBL" id="CAK0816090.1"/>
    </source>
</evidence>
<keyword evidence="3" id="KW-1185">Reference proteome</keyword>
<evidence type="ECO:0000313" key="3">
    <source>
        <dbReference type="Proteomes" id="UP001189429"/>
    </source>
</evidence>
<comment type="caution">
    <text evidence="2">The sequence shown here is derived from an EMBL/GenBank/DDBJ whole genome shotgun (WGS) entry which is preliminary data.</text>
</comment>
<proteinExistence type="predicted"/>
<protein>
    <submittedName>
        <fullName evidence="2">Uncharacterized protein</fullName>
    </submittedName>
</protein>
<evidence type="ECO:0000256" key="1">
    <source>
        <dbReference type="SAM" id="MobiDB-lite"/>
    </source>
</evidence>
<feature type="region of interest" description="Disordered" evidence="1">
    <location>
        <begin position="1"/>
        <end position="40"/>
    </location>
</feature>
<name>A0ABN9RAW9_9DINO</name>
<dbReference type="Proteomes" id="UP001189429">
    <property type="component" value="Unassembled WGS sequence"/>
</dbReference>
<dbReference type="EMBL" id="CAUYUJ010006092">
    <property type="protein sequence ID" value="CAK0816090.1"/>
    <property type="molecule type" value="Genomic_DNA"/>
</dbReference>
<organism evidence="2 3">
    <name type="scientific">Prorocentrum cordatum</name>
    <dbReference type="NCBI Taxonomy" id="2364126"/>
    <lineage>
        <taxon>Eukaryota</taxon>
        <taxon>Sar</taxon>
        <taxon>Alveolata</taxon>
        <taxon>Dinophyceae</taxon>
        <taxon>Prorocentrales</taxon>
        <taxon>Prorocentraceae</taxon>
        <taxon>Prorocentrum</taxon>
    </lineage>
</organism>